<dbReference type="SMART" id="SM00091">
    <property type="entry name" value="PAS"/>
    <property type="match status" value="1"/>
</dbReference>
<dbReference type="Pfam" id="PF25323">
    <property type="entry name" value="6TM_PilS"/>
    <property type="match status" value="1"/>
</dbReference>
<dbReference type="PROSITE" id="PS50109">
    <property type="entry name" value="HIS_KIN"/>
    <property type="match status" value="1"/>
</dbReference>
<feature type="transmembrane region" description="Helical" evidence="5">
    <location>
        <begin position="56"/>
        <end position="74"/>
    </location>
</feature>
<dbReference type="InterPro" id="IPR000014">
    <property type="entry name" value="PAS"/>
</dbReference>
<dbReference type="InterPro" id="IPR036097">
    <property type="entry name" value="HisK_dim/P_sf"/>
</dbReference>
<feature type="transmembrane region" description="Helical" evidence="5">
    <location>
        <begin position="130"/>
        <end position="148"/>
    </location>
</feature>
<evidence type="ECO:0000313" key="8">
    <source>
        <dbReference type="Proteomes" id="UP001595457"/>
    </source>
</evidence>
<protein>
    <recommendedName>
        <fullName evidence="2">histidine kinase</fullName>
        <ecNumber evidence="2">2.7.13.3</ecNumber>
    </recommendedName>
</protein>
<dbReference type="Gene3D" id="1.10.287.130">
    <property type="match status" value="1"/>
</dbReference>
<name>A0ABV7AZ35_9GAMM</name>
<evidence type="ECO:0000256" key="1">
    <source>
        <dbReference type="ARBA" id="ARBA00000085"/>
    </source>
</evidence>
<feature type="transmembrane region" description="Helical" evidence="5">
    <location>
        <begin position="154"/>
        <end position="174"/>
    </location>
</feature>
<dbReference type="SMART" id="SM00387">
    <property type="entry name" value="HATPase_c"/>
    <property type="match status" value="1"/>
</dbReference>
<dbReference type="SMART" id="SM00388">
    <property type="entry name" value="HisKA"/>
    <property type="match status" value="1"/>
</dbReference>
<feature type="transmembrane region" description="Helical" evidence="5">
    <location>
        <begin position="81"/>
        <end position="101"/>
    </location>
</feature>
<dbReference type="InterPro" id="IPR035965">
    <property type="entry name" value="PAS-like_dom_sf"/>
</dbReference>
<keyword evidence="3" id="KW-0597">Phosphoprotein</keyword>
<dbReference type="RefSeq" id="WP_377815665.1">
    <property type="nucleotide sequence ID" value="NZ_JBHRSJ010000034.1"/>
</dbReference>
<comment type="catalytic activity">
    <reaction evidence="1">
        <text>ATP + protein L-histidine = ADP + protein N-phospho-L-histidine.</text>
        <dbReference type="EC" id="2.7.13.3"/>
    </reaction>
</comment>
<dbReference type="InterPro" id="IPR036890">
    <property type="entry name" value="HATPase_C_sf"/>
</dbReference>
<dbReference type="Gene3D" id="3.30.450.20">
    <property type="entry name" value="PAS domain"/>
    <property type="match status" value="1"/>
</dbReference>
<keyword evidence="5" id="KW-0812">Transmembrane</keyword>
<evidence type="ECO:0000313" key="7">
    <source>
        <dbReference type="EMBL" id="MFC2973792.1"/>
    </source>
</evidence>
<dbReference type="SUPFAM" id="SSF55785">
    <property type="entry name" value="PYP-like sensor domain (PAS domain)"/>
    <property type="match status" value="1"/>
</dbReference>
<dbReference type="Gene3D" id="3.30.565.10">
    <property type="entry name" value="Histidine kinase-like ATPase, C-terminal domain"/>
    <property type="match status" value="1"/>
</dbReference>
<dbReference type="PANTHER" id="PTHR43065">
    <property type="entry name" value="SENSOR HISTIDINE KINASE"/>
    <property type="match status" value="1"/>
</dbReference>
<evidence type="ECO:0000256" key="5">
    <source>
        <dbReference type="SAM" id="Phobius"/>
    </source>
</evidence>
<dbReference type="SUPFAM" id="SSF55874">
    <property type="entry name" value="ATPase domain of HSP90 chaperone/DNA topoisomerase II/histidine kinase"/>
    <property type="match status" value="1"/>
</dbReference>
<evidence type="ECO:0000256" key="4">
    <source>
        <dbReference type="SAM" id="Coils"/>
    </source>
</evidence>
<keyword evidence="5" id="KW-0472">Membrane</keyword>
<dbReference type="EMBL" id="JBHRSJ010000034">
    <property type="protein sequence ID" value="MFC2973792.1"/>
    <property type="molecule type" value="Genomic_DNA"/>
</dbReference>
<dbReference type="InterPro" id="IPR003594">
    <property type="entry name" value="HATPase_dom"/>
</dbReference>
<dbReference type="CDD" id="cd00082">
    <property type="entry name" value="HisKA"/>
    <property type="match status" value="1"/>
</dbReference>
<feature type="transmembrane region" description="Helical" evidence="5">
    <location>
        <begin position="107"/>
        <end position="123"/>
    </location>
</feature>
<accession>A0ABV7AZ35</accession>
<keyword evidence="8" id="KW-1185">Reference proteome</keyword>
<organism evidence="7 8">
    <name type="scientific">Azotobacter bryophylli</name>
    <dbReference type="NCBI Taxonomy" id="1986537"/>
    <lineage>
        <taxon>Bacteria</taxon>
        <taxon>Pseudomonadati</taxon>
        <taxon>Pseudomonadota</taxon>
        <taxon>Gammaproteobacteria</taxon>
        <taxon>Pseudomonadales</taxon>
        <taxon>Pseudomonadaceae</taxon>
        <taxon>Azotobacter</taxon>
    </lineage>
</organism>
<feature type="transmembrane region" description="Helical" evidence="5">
    <location>
        <begin position="27"/>
        <end position="44"/>
    </location>
</feature>
<evidence type="ECO:0000256" key="2">
    <source>
        <dbReference type="ARBA" id="ARBA00012438"/>
    </source>
</evidence>
<feature type="domain" description="Histidine kinase" evidence="6">
    <location>
        <begin position="320"/>
        <end position="531"/>
    </location>
</feature>
<gene>
    <name evidence="7" type="ORF">ACFOJE_16425</name>
</gene>
<dbReference type="Pfam" id="PF02518">
    <property type="entry name" value="HATPase_c"/>
    <property type="match status" value="1"/>
</dbReference>
<dbReference type="SUPFAM" id="SSF47384">
    <property type="entry name" value="Homodimeric domain of signal transducing histidine kinase"/>
    <property type="match status" value="1"/>
</dbReference>
<dbReference type="Pfam" id="PF13188">
    <property type="entry name" value="PAS_8"/>
    <property type="match status" value="1"/>
</dbReference>
<evidence type="ECO:0000259" key="6">
    <source>
        <dbReference type="PROSITE" id="PS50109"/>
    </source>
</evidence>
<dbReference type="PRINTS" id="PR00344">
    <property type="entry name" value="BCTRLSENSOR"/>
</dbReference>
<keyword evidence="4" id="KW-0175">Coiled coil</keyword>
<dbReference type="Proteomes" id="UP001595457">
    <property type="component" value="Unassembled WGS sequence"/>
</dbReference>
<evidence type="ECO:0000256" key="3">
    <source>
        <dbReference type="ARBA" id="ARBA00022553"/>
    </source>
</evidence>
<comment type="caution">
    <text evidence="7">The sequence shown here is derived from an EMBL/GenBank/DDBJ whole genome shotgun (WGS) entry which is preliminary data.</text>
</comment>
<dbReference type="InterPro" id="IPR004358">
    <property type="entry name" value="Sig_transdc_His_kin-like_C"/>
</dbReference>
<keyword evidence="5" id="KW-1133">Transmembrane helix</keyword>
<sequence>MNAENLLPPRVVLSAPHGANVLRLYHLYRLAIGLLLLLLISSHLDEQLLRVAHLGLFRFGSWFYLVLNILVAVLVQRAKPLQIFCLALVDVILLSGLFYTAGGTPSGIGNLIIVAVAIANILLRGRIGLLIAAVAAIGLVFMTFYLSLSTPEASAQFVQAGALGSLCFAAALFVQSLTRRLHQSESRAAQHAAELANLETLNTLILQRMRTGILVIDEEHRVLLANPSALSLLGNASLIGQPLDDHCPELVERLQQWQQNKTLRPQDLRTLPNGPLLQPSFVPLQLEDHCNILVFLEDISQIAQQAQQLKLASLGRLTAGIAHEIRNPLGAISHAAQLLQESECLDGPDRRLAQIIQDQSRRMNLVIENVLLLSRRRQAEPQLLDLKYWVHRFASEFRNSASVNQSLHLETYGNALKTRMDPQQLLQVLGNLAQNGMRYSAQLHDQAQVWLKLFCDPESDLPVLEVIDDGPGVSEDKMQHIFEPFFTTERKGTGLGLYISRELCESNQARIDYRRGETGGSCFRITFAHPRKLA</sequence>
<dbReference type="InterPro" id="IPR005467">
    <property type="entry name" value="His_kinase_dom"/>
</dbReference>
<dbReference type="CDD" id="cd00075">
    <property type="entry name" value="HATPase"/>
    <property type="match status" value="1"/>
</dbReference>
<dbReference type="PANTHER" id="PTHR43065:SF52">
    <property type="entry name" value="SENSOR PROTEIN KINASE PILS"/>
    <property type="match status" value="1"/>
</dbReference>
<reference evidence="8" key="1">
    <citation type="journal article" date="2019" name="Int. J. Syst. Evol. Microbiol.">
        <title>The Global Catalogue of Microorganisms (GCM) 10K type strain sequencing project: providing services to taxonomists for standard genome sequencing and annotation.</title>
        <authorList>
            <consortium name="The Broad Institute Genomics Platform"/>
            <consortium name="The Broad Institute Genome Sequencing Center for Infectious Disease"/>
            <person name="Wu L."/>
            <person name="Ma J."/>
        </authorList>
    </citation>
    <scope>NUCLEOTIDE SEQUENCE [LARGE SCALE GENOMIC DNA]</scope>
    <source>
        <strain evidence="8">KCTC 62195</strain>
    </source>
</reference>
<dbReference type="EC" id="2.7.13.3" evidence="2"/>
<proteinExistence type="predicted"/>
<dbReference type="Pfam" id="PF00512">
    <property type="entry name" value="HisKA"/>
    <property type="match status" value="1"/>
</dbReference>
<dbReference type="InterPro" id="IPR003661">
    <property type="entry name" value="HisK_dim/P_dom"/>
</dbReference>
<dbReference type="CDD" id="cd00130">
    <property type="entry name" value="PAS"/>
    <property type="match status" value="1"/>
</dbReference>
<feature type="coiled-coil region" evidence="4">
    <location>
        <begin position="174"/>
        <end position="201"/>
    </location>
</feature>